<keyword evidence="3" id="KW-1185">Reference proteome</keyword>
<feature type="region of interest" description="Disordered" evidence="1">
    <location>
        <begin position="1"/>
        <end position="57"/>
    </location>
</feature>
<evidence type="ECO:0000313" key="2">
    <source>
        <dbReference type="EMBL" id="CAL1697735.1"/>
    </source>
</evidence>
<accession>A0ABP1CPZ5</accession>
<dbReference type="InterPro" id="IPR052055">
    <property type="entry name" value="Hepadnavirus_pol/RT"/>
</dbReference>
<feature type="compositionally biased region" description="Low complexity" evidence="1">
    <location>
        <begin position="30"/>
        <end position="41"/>
    </location>
</feature>
<sequence>MPSLHQTEVHSASRLHGEEPAPLTERGKDASTTTAAASASTPVMVPQSVPTSLDPRNVTTPIQVDKVEALLQELGIAEDWRHVLEGLRNGFDVGVKDTPPRSFMFENHASASLDEEFIDSYIAGEQAAGRYSQGFAPDDLEGIIGFFRTSPLGLVPKPHSDHLRMVQDMSYPHNNPEIPSVNAGVDSDNFPTEWGTFDSTSKMILGLPAGCKAAAFDISSAYRITPVRPDQQHALCVYWKGKVYLDRAVAFGLSSSAGVFGAVADMLVAIYRASGFGPLRKWVDDFLVIRLPHQTWSEDDFLQVTETLGVPWSHAKMRPLSSCQRYIGFDWDLERKVVSLPEEKLSATRSLLSLWRSPGSKFTMKEAASLHGKLVHTATIFPLLRPFLRSASRFASSFKSHRARLRPPTPLRADLGWLEHLLPLLPNELPLSVPTPLDLGWWGDASTSFGIGIVVGPYWAAWKWAKGFHVGPKQIHDIGWAEAVAVELGLRMLIHHGMLAQVPPSTARLLVRSDNNGVVHVVNKGRSRSETTNATLKDTYSLLAQHHLSLEACYIPSRLNVTDALSRGDVAAFLEGFPTASIHSDVPLPSSLISKLSSL</sequence>
<evidence type="ECO:0000256" key="1">
    <source>
        <dbReference type="SAM" id="MobiDB-lite"/>
    </source>
</evidence>
<feature type="compositionally biased region" description="Polar residues" evidence="1">
    <location>
        <begin position="1"/>
        <end position="10"/>
    </location>
</feature>
<dbReference type="PANTHER" id="PTHR33050:SF7">
    <property type="entry name" value="RIBONUCLEASE H"/>
    <property type="match status" value="1"/>
</dbReference>
<dbReference type="SUPFAM" id="SSF56672">
    <property type="entry name" value="DNA/RNA polymerases"/>
    <property type="match status" value="1"/>
</dbReference>
<dbReference type="InterPro" id="IPR043502">
    <property type="entry name" value="DNA/RNA_pol_sf"/>
</dbReference>
<organism evidence="2 3">
    <name type="scientific">Somion occarium</name>
    <dbReference type="NCBI Taxonomy" id="3059160"/>
    <lineage>
        <taxon>Eukaryota</taxon>
        <taxon>Fungi</taxon>
        <taxon>Dikarya</taxon>
        <taxon>Basidiomycota</taxon>
        <taxon>Agaricomycotina</taxon>
        <taxon>Agaricomycetes</taxon>
        <taxon>Polyporales</taxon>
        <taxon>Cerrenaceae</taxon>
        <taxon>Somion</taxon>
    </lineage>
</organism>
<dbReference type="PANTHER" id="PTHR33050">
    <property type="entry name" value="REVERSE TRANSCRIPTASE DOMAIN-CONTAINING PROTEIN"/>
    <property type="match status" value="1"/>
</dbReference>
<evidence type="ECO:0000313" key="3">
    <source>
        <dbReference type="Proteomes" id="UP001497453"/>
    </source>
</evidence>
<reference evidence="3" key="1">
    <citation type="submission" date="2024-04" db="EMBL/GenBank/DDBJ databases">
        <authorList>
            <person name="Shaw F."/>
            <person name="Minotto A."/>
        </authorList>
    </citation>
    <scope>NUCLEOTIDE SEQUENCE [LARGE SCALE GENOMIC DNA]</scope>
</reference>
<name>A0ABP1CPZ5_9APHY</name>
<dbReference type="EMBL" id="OZ037953">
    <property type="protein sequence ID" value="CAL1697735.1"/>
    <property type="molecule type" value="Genomic_DNA"/>
</dbReference>
<feature type="compositionally biased region" description="Basic and acidic residues" evidence="1">
    <location>
        <begin position="15"/>
        <end position="29"/>
    </location>
</feature>
<gene>
    <name evidence="2" type="ORF">GFSPODELE1_LOCUS1825</name>
</gene>
<protein>
    <submittedName>
        <fullName evidence="2">Uncharacterized protein</fullName>
    </submittedName>
</protein>
<dbReference type="Proteomes" id="UP001497453">
    <property type="component" value="Chromosome 10"/>
</dbReference>
<proteinExistence type="predicted"/>